<dbReference type="OrthoDB" id="9790367at2"/>
<dbReference type="InterPro" id="IPR000160">
    <property type="entry name" value="GGDEF_dom"/>
</dbReference>
<keyword evidence="5" id="KW-1185">Reference proteome</keyword>
<sequence>MRQKHFLTLLIIDIDDFKKINDCYGHQQGDRILREVADVIQFNVREIDVCARYGGEEFAVVLPYADRRIGGMIAERLRKSISQIKGNFHGTTGITKVTVSIGVAVGPHDILDIHGLIHKADMAMYQAKKDGKNRISYSNVH</sequence>
<dbReference type="EMBL" id="FO203503">
    <property type="protein sequence ID" value="CCK81960.1"/>
    <property type="molecule type" value="Genomic_DNA"/>
</dbReference>
<dbReference type="FunFam" id="3.30.70.270:FF:000001">
    <property type="entry name" value="Diguanylate cyclase domain protein"/>
    <property type="match status" value="1"/>
</dbReference>
<proteinExistence type="predicted"/>
<evidence type="ECO:0000313" key="5">
    <source>
        <dbReference type="Proteomes" id="UP000007347"/>
    </source>
</evidence>
<organism evidence="4 5">
    <name type="scientific">Desulfobacula toluolica (strain DSM 7467 / Tol2)</name>
    <dbReference type="NCBI Taxonomy" id="651182"/>
    <lineage>
        <taxon>Bacteria</taxon>
        <taxon>Pseudomonadati</taxon>
        <taxon>Thermodesulfobacteriota</taxon>
        <taxon>Desulfobacteria</taxon>
        <taxon>Desulfobacterales</taxon>
        <taxon>Desulfobacteraceae</taxon>
        <taxon>Desulfobacula</taxon>
    </lineage>
</organism>
<dbReference type="STRING" id="651182.TOL2_C38040"/>
<dbReference type="PANTHER" id="PTHR45138:SF9">
    <property type="entry name" value="DIGUANYLATE CYCLASE DGCM-RELATED"/>
    <property type="match status" value="1"/>
</dbReference>
<dbReference type="KEGG" id="dto:TOL2_C38040"/>
<dbReference type="InterPro" id="IPR043128">
    <property type="entry name" value="Rev_trsase/Diguanyl_cyclase"/>
</dbReference>
<gene>
    <name evidence="4" type="ordered locus">TOL2_C38040</name>
</gene>
<dbReference type="InterPro" id="IPR029787">
    <property type="entry name" value="Nucleotide_cyclase"/>
</dbReference>
<evidence type="ECO:0000256" key="1">
    <source>
        <dbReference type="ARBA" id="ARBA00012528"/>
    </source>
</evidence>
<name>K0NMU1_DESTT</name>
<protein>
    <recommendedName>
        <fullName evidence="1">diguanylate cyclase</fullName>
        <ecNumber evidence="1">2.7.7.65</ecNumber>
    </recommendedName>
</protein>
<evidence type="ECO:0000259" key="3">
    <source>
        <dbReference type="PROSITE" id="PS50887"/>
    </source>
</evidence>
<dbReference type="SMART" id="SM00267">
    <property type="entry name" value="GGDEF"/>
    <property type="match status" value="1"/>
</dbReference>
<reference evidence="4 5" key="1">
    <citation type="journal article" date="2013" name="Environ. Microbiol.">
        <title>Complete genome, catabolic sub-proteomes and key-metabolites of Desulfobacula toluolica Tol2, a marine, aromatic compound-degrading, sulfate-reducing bacterium.</title>
        <authorList>
            <person name="Wohlbrand L."/>
            <person name="Jacob J.H."/>
            <person name="Kube M."/>
            <person name="Mussmann M."/>
            <person name="Jarling R."/>
            <person name="Beck A."/>
            <person name="Amann R."/>
            <person name="Wilkes H."/>
            <person name="Reinhardt R."/>
            <person name="Rabus R."/>
        </authorList>
    </citation>
    <scope>NUCLEOTIDE SEQUENCE [LARGE SCALE GENOMIC DNA]</scope>
    <source>
        <strain evidence="5">DSM 7467 / Tol2</strain>
    </source>
</reference>
<evidence type="ECO:0000256" key="2">
    <source>
        <dbReference type="ARBA" id="ARBA00034247"/>
    </source>
</evidence>
<dbReference type="PROSITE" id="PS50887">
    <property type="entry name" value="GGDEF"/>
    <property type="match status" value="1"/>
</dbReference>
<evidence type="ECO:0000313" key="4">
    <source>
        <dbReference type="EMBL" id="CCK81960.1"/>
    </source>
</evidence>
<dbReference type="CDD" id="cd01949">
    <property type="entry name" value="GGDEF"/>
    <property type="match status" value="1"/>
</dbReference>
<dbReference type="Gene3D" id="3.30.70.270">
    <property type="match status" value="1"/>
</dbReference>
<dbReference type="GO" id="GO:0052621">
    <property type="term" value="F:diguanylate cyclase activity"/>
    <property type="evidence" value="ECO:0007669"/>
    <property type="project" value="UniProtKB-EC"/>
</dbReference>
<comment type="catalytic activity">
    <reaction evidence="2">
        <text>2 GTP = 3',3'-c-di-GMP + 2 diphosphate</text>
        <dbReference type="Rhea" id="RHEA:24898"/>
        <dbReference type="ChEBI" id="CHEBI:33019"/>
        <dbReference type="ChEBI" id="CHEBI:37565"/>
        <dbReference type="ChEBI" id="CHEBI:58805"/>
        <dbReference type="EC" id="2.7.7.65"/>
    </reaction>
</comment>
<accession>K0NMU1</accession>
<dbReference type="SUPFAM" id="SSF55073">
    <property type="entry name" value="Nucleotide cyclase"/>
    <property type="match status" value="1"/>
</dbReference>
<dbReference type="PANTHER" id="PTHR45138">
    <property type="entry name" value="REGULATORY COMPONENTS OF SENSORY TRANSDUCTION SYSTEM"/>
    <property type="match status" value="1"/>
</dbReference>
<feature type="domain" description="GGDEF" evidence="3">
    <location>
        <begin position="5"/>
        <end position="140"/>
    </location>
</feature>
<dbReference type="InterPro" id="IPR050469">
    <property type="entry name" value="Diguanylate_Cyclase"/>
</dbReference>
<dbReference type="NCBIfam" id="TIGR00254">
    <property type="entry name" value="GGDEF"/>
    <property type="match status" value="1"/>
</dbReference>
<dbReference type="Proteomes" id="UP000007347">
    <property type="component" value="Chromosome"/>
</dbReference>
<dbReference type="Pfam" id="PF00990">
    <property type="entry name" value="GGDEF"/>
    <property type="match status" value="1"/>
</dbReference>
<dbReference type="HOGENOM" id="CLU_000445_11_16_7"/>
<dbReference type="EC" id="2.7.7.65" evidence="1"/>
<dbReference type="AlphaFoldDB" id="K0NMU1"/>